<evidence type="ECO:0000256" key="5">
    <source>
        <dbReference type="ARBA" id="ARBA00022747"/>
    </source>
</evidence>
<dbReference type="Proteomes" id="UP000196877">
    <property type="component" value="Chromosome"/>
</dbReference>
<evidence type="ECO:0000259" key="6">
    <source>
        <dbReference type="Pfam" id="PF01555"/>
    </source>
</evidence>
<dbReference type="GO" id="GO:0032259">
    <property type="term" value="P:methylation"/>
    <property type="evidence" value="ECO:0007669"/>
    <property type="project" value="UniProtKB-KW"/>
</dbReference>
<dbReference type="InterPro" id="IPR002052">
    <property type="entry name" value="DNA_methylase_N6_adenine_CS"/>
</dbReference>
<evidence type="ECO:0000259" key="7">
    <source>
        <dbReference type="Pfam" id="PF12564"/>
    </source>
</evidence>
<dbReference type="EMBL" id="CP021920">
    <property type="protein sequence ID" value="ASB90215.1"/>
    <property type="molecule type" value="Genomic_DNA"/>
</dbReference>
<accession>A0ABM6LLH2</accession>
<dbReference type="PROSITE" id="PS00092">
    <property type="entry name" value="N6_MTASE"/>
    <property type="match status" value="1"/>
</dbReference>
<dbReference type="GO" id="GO:0009007">
    <property type="term" value="F:site-specific DNA-methyltransferase (adenine-specific) activity"/>
    <property type="evidence" value="ECO:0007669"/>
    <property type="project" value="UniProtKB-EC"/>
</dbReference>
<evidence type="ECO:0000313" key="8">
    <source>
        <dbReference type="EMBL" id="ASB90215.1"/>
    </source>
</evidence>
<dbReference type="Gene3D" id="3.40.50.150">
    <property type="entry name" value="Vaccinia Virus protein VP39"/>
    <property type="match status" value="1"/>
</dbReference>
<keyword evidence="2 8" id="KW-0489">Methyltransferase</keyword>
<dbReference type="GeneID" id="92852345"/>
<feature type="domain" description="DNA methylase N-4/N-6" evidence="6">
    <location>
        <begin position="201"/>
        <end position="509"/>
    </location>
</feature>
<evidence type="ECO:0000313" key="9">
    <source>
        <dbReference type="Proteomes" id="UP000196877"/>
    </source>
</evidence>
<organism evidence="8 9">
    <name type="scientific">Bacillus sonorensis</name>
    <dbReference type="NCBI Taxonomy" id="119858"/>
    <lineage>
        <taxon>Bacteria</taxon>
        <taxon>Bacillati</taxon>
        <taxon>Bacillota</taxon>
        <taxon>Bacilli</taxon>
        <taxon>Bacillales</taxon>
        <taxon>Bacillaceae</taxon>
        <taxon>Bacillus</taxon>
    </lineage>
</organism>
<proteinExistence type="inferred from homology"/>
<evidence type="ECO:0000256" key="2">
    <source>
        <dbReference type="ARBA" id="ARBA00022603"/>
    </source>
</evidence>
<dbReference type="InterPro" id="IPR029063">
    <property type="entry name" value="SAM-dependent_MTases_sf"/>
</dbReference>
<sequence>MKTKINEAIKQVLQQFGEKYFIEEVLNKNKVIRDLDTYDKGLLEAFISNETLKSNFTIDIAGNIVMQTNKLIELFEADEYWQDSYTKYSKKIGLTAGGKFIDESTDVVLDFPYKDTVLKASMSKEDTDKDDLRPDEPFLNEVIAKEEIDVLLDKKILVNAKKYDDNGEHEVDSFSEDDNLIMKGNNLLALHTLKEKYAGKVKMIYIDPPYLFKETKEEDTFNYNSNFHMSTWLTFMRNRLIISKELLIEGGTIWININEDGMHYLKVLADSIFGIDKFLGTTPRRTRYGKSDVPFNYSQDFDFLLAYSNVEEKNQVIGRKVERNYYTSEDYPGRPWRLTDLTTQRNYKERPNSYFTMVDPKTQKEYPASQKRTWAVTKDTFQHYYDNGYIVFPDDYPFLNITKPYMRKFEDEDMASGKLSSVISDFLLQDFLKELLTNCTNKLGNDEVNQLLENESFSYPKPENLLKNIIDISTKENDIVLDFFMGSATTQAVAHKMNRRYIGIEQMDYINTVSVPRLQKVIEGEQGGISKDVDWQGGGSFVYVELMEKNRGFLKSIRDARTQTELHEVFDFMVKEAEIDFRVDLEKIKDTLHELSFDDQKKTLIKIIDKNQLYFNYSEIDDENVRDLISNSDYSFNKNFYDEGGE</sequence>
<protein>
    <submittedName>
        <fullName evidence="8">Site-specific DNA-methyltransferase (Adenine-specific)</fullName>
        <ecNumber evidence="8">2.1.1.72</ecNumber>
    </submittedName>
</protein>
<dbReference type="InterPro" id="IPR022221">
    <property type="entry name" value="TypeIII_RM_meth"/>
</dbReference>
<comment type="similarity">
    <text evidence="1">Belongs to the N(4)/N(6)-methyltransferase family.</text>
</comment>
<name>A0ABM6LLH2_9BACI</name>
<dbReference type="InterPro" id="IPR002295">
    <property type="entry name" value="N4/N6-MTase_EcoPI_Mod-like"/>
</dbReference>
<dbReference type="InterPro" id="IPR001091">
    <property type="entry name" value="RM_Methyltransferase"/>
</dbReference>
<evidence type="ECO:0000256" key="1">
    <source>
        <dbReference type="ARBA" id="ARBA00006594"/>
    </source>
</evidence>
<dbReference type="PIRSF" id="PIRSF015855">
    <property type="entry name" value="TypeIII_Mtase_mKpnI"/>
    <property type="match status" value="1"/>
</dbReference>
<dbReference type="Pfam" id="PF01555">
    <property type="entry name" value="N6_N4_Mtase"/>
    <property type="match status" value="1"/>
</dbReference>
<dbReference type="SUPFAM" id="SSF53335">
    <property type="entry name" value="S-adenosyl-L-methionine-dependent methyltransferases"/>
    <property type="match status" value="1"/>
</dbReference>
<dbReference type="Pfam" id="PF12564">
    <property type="entry name" value="TypeIII_RM_meth"/>
    <property type="match status" value="1"/>
</dbReference>
<dbReference type="RefSeq" id="WP_006636730.1">
    <property type="nucleotide sequence ID" value="NZ_BORD01000002.1"/>
</dbReference>
<dbReference type="PRINTS" id="PR00508">
    <property type="entry name" value="S21N4MTFRASE"/>
</dbReference>
<evidence type="ECO:0000256" key="4">
    <source>
        <dbReference type="ARBA" id="ARBA00022691"/>
    </source>
</evidence>
<dbReference type="EC" id="2.1.1.72" evidence="8"/>
<dbReference type="InterPro" id="IPR002941">
    <property type="entry name" value="DNA_methylase_N4/N6"/>
</dbReference>
<feature type="domain" description="Type III restriction/modification enzyme methylation subunit" evidence="7">
    <location>
        <begin position="39"/>
        <end position="94"/>
    </location>
</feature>
<keyword evidence="4" id="KW-0949">S-adenosyl-L-methionine</keyword>
<keyword evidence="3 8" id="KW-0808">Transferase</keyword>
<gene>
    <name evidence="8" type="ORF">S101395_03709</name>
</gene>
<evidence type="ECO:0000256" key="3">
    <source>
        <dbReference type="ARBA" id="ARBA00022679"/>
    </source>
</evidence>
<keyword evidence="5" id="KW-0680">Restriction system</keyword>
<keyword evidence="9" id="KW-1185">Reference proteome</keyword>
<reference evidence="8 9" key="1">
    <citation type="submission" date="2017-06" db="EMBL/GenBank/DDBJ databases">
        <title>Genome sequence of Bacillus sonorensis strain SRCM101395.</title>
        <authorList>
            <person name="Cho S.H."/>
        </authorList>
    </citation>
    <scope>NUCLEOTIDE SEQUENCE [LARGE SCALE GENOMIC DNA]</scope>
    <source>
        <strain evidence="8 9">SRCM101395</strain>
    </source>
</reference>